<feature type="compositionally biased region" description="Polar residues" evidence="2">
    <location>
        <begin position="243"/>
        <end position="265"/>
    </location>
</feature>
<dbReference type="STRING" id="3775.A0A1Q3BNN8"/>
<reference evidence="6" key="1">
    <citation type="submission" date="2016-04" db="EMBL/GenBank/DDBJ databases">
        <title>Cephalotus genome sequencing.</title>
        <authorList>
            <person name="Fukushima K."/>
            <person name="Hasebe M."/>
            <person name="Fang X."/>
        </authorList>
    </citation>
    <scope>NUCLEOTIDE SEQUENCE [LARGE SCALE GENOMIC DNA]</scope>
    <source>
        <strain evidence="6">cv. St1</strain>
    </source>
</reference>
<dbReference type="OrthoDB" id="2445133at2759"/>
<dbReference type="InParanoid" id="A0A1Q3BNN8"/>
<comment type="caution">
    <text evidence="5">The sequence shown here is derived from an EMBL/GenBank/DDBJ whole genome shotgun (WGS) entry which is preliminary data.</text>
</comment>
<name>A0A1Q3BNN8_CEPFO</name>
<keyword evidence="1" id="KW-0833">Ubl conjugation pathway</keyword>
<dbReference type="AlphaFoldDB" id="A0A1Q3BNN8"/>
<feature type="compositionally biased region" description="Polar residues" evidence="2">
    <location>
        <begin position="529"/>
        <end position="541"/>
    </location>
</feature>
<dbReference type="PANTHER" id="PTHR47770:SF1">
    <property type="entry name" value="PLANT UBX DOMAIN-CONTAINING PROTEIN 11"/>
    <property type="match status" value="1"/>
</dbReference>
<gene>
    <name evidence="5" type="ORF">CFOL_v3_13158</name>
</gene>
<feature type="domain" description="UBX" evidence="3">
    <location>
        <begin position="341"/>
        <end position="419"/>
    </location>
</feature>
<feature type="compositionally biased region" description="Low complexity" evidence="2">
    <location>
        <begin position="474"/>
        <end position="488"/>
    </location>
</feature>
<evidence type="ECO:0000259" key="4">
    <source>
        <dbReference type="PROSITE" id="PS50053"/>
    </source>
</evidence>
<dbReference type="SMART" id="SM00166">
    <property type="entry name" value="UBX"/>
    <property type="match status" value="1"/>
</dbReference>
<protein>
    <submittedName>
        <fullName evidence="5">UBX domain-containing protein</fullName>
    </submittedName>
</protein>
<dbReference type="SUPFAM" id="SSF54236">
    <property type="entry name" value="Ubiquitin-like"/>
    <property type="match status" value="1"/>
</dbReference>
<dbReference type="Gene3D" id="3.10.20.90">
    <property type="entry name" value="Phosphatidylinositol 3-kinase Catalytic Subunit, Chain A, domain 1"/>
    <property type="match status" value="1"/>
</dbReference>
<evidence type="ECO:0000259" key="3">
    <source>
        <dbReference type="PROSITE" id="PS50033"/>
    </source>
</evidence>
<organism evidence="5 6">
    <name type="scientific">Cephalotus follicularis</name>
    <name type="common">Albany pitcher plant</name>
    <dbReference type="NCBI Taxonomy" id="3775"/>
    <lineage>
        <taxon>Eukaryota</taxon>
        <taxon>Viridiplantae</taxon>
        <taxon>Streptophyta</taxon>
        <taxon>Embryophyta</taxon>
        <taxon>Tracheophyta</taxon>
        <taxon>Spermatophyta</taxon>
        <taxon>Magnoliopsida</taxon>
        <taxon>eudicotyledons</taxon>
        <taxon>Gunneridae</taxon>
        <taxon>Pentapetalae</taxon>
        <taxon>rosids</taxon>
        <taxon>fabids</taxon>
        <taxon>Oxalidales</taxon>
        <taxon>Cephalotaceae</taxon>
        <taxon>Cephalotus</taxon>
    </lineage>
</organism>
<dbReference type="Pfam" id="PF00789">
    <property type="entry name" value="UBX"/>
    <property type="match status" value="1"/>
</dbReference>
<feature type="region of interest" description="Disordered" evidence="2">
    <location>
        <begin position="474"/>
        <end position="573"/>
    </location>
</feature>
<feature type="region of interest" description="Disordered" evidence="2">
    <location>
        <begin position="195"/>
        <end position="269"/>
    </location>
</feature>
<dbReference type="Pfam" id="PF23187">
    <property type="entry name" value="UBX7_N"/>
    <property type="match status" value="1"/>
</dbReference>
<evidence type="ECO:0000256" key="2">
    <source>
        <dbReference type="SAM" id="MobiDB-lite"/>
    </source>
</evidence>
<dbReference type="InterPro" id="IPR036249">
    <property type="entry name" value="Thioredoxin-like_sf"/>
</dbReference>
<dbReference type="InterPro" id="IPR000626">
    <property type="entry name" value="Ubiquitin-like_dom"/>
</dbReference>
<dbReference type="InterPro" id="IPR001012">
    <property type="entry name" value="UBX_dom"/>
</dbReference>
<feature type="non-terminal residue" evidence="5">
    <location>
        <position position="1"/>
    </location>
</feature>
<dbReference type="CDD" id="cd01767">
    <property type="entry name" value="UBX"/>
    <property type="match status" value="1"/>
</dbReference>
<dbReference type="PROSITE" id="PS50033">
    <property type="entry name" value="UBX"/>
    <property type="match status" value="1"/>
</dbReference>
<feature type="domain" description="Ubiquitin-like" evidence="4">
    <location>
        <begin position="346"/>
        <end position="426"/>
    </location>
</feature>
<dbReference type="Proteomes" id="UP000187406">
    <property type="component" value="Unassembled WGS sequence"/>
</dbReference>
<evidence type="ECO:0000313" key="6">
    <source>
        <dbReference type="Proteomes" id="UP000187406"/>
    </source>
</evidence>
<proteinExistence type="predicted"/>
<dbReference type="PANTHER" id="PTHR47770">
    <property type="entry name" value="PLANT UBX DOMAIN-CONTAINING PROTEIN 11"/>
    <property type="match status" value="1"/>
</dbReference>
<dbReference type="PROSITE" id="PS50053">
    <property type="entry name" value="UBIQUITIN_2"/>
    <property type="match status" value="1"/>
</dbReference>
<feature type="compositionally biased region" description="Basic and acidic residues" evidence="2">
    <location>
        <begin position="226"/>
        <end position="237"/>
    </location>
</feature>
<dbReference type="InterPro" id="IPR029071">
    <property type="entry name" value="Ubiquitin-like_domsf"/>
</dbReference>
<keyword evidence="6" id="KW-1185">Reference proteome</keyword>
<accession>A0A1Q3BNN8</accession>
<feature type="compositionally biased region" description="Polar residues" evidence="2">
    <location>
        <begin position="489"/>
        <end position="522"/>
    </location>
</feature>
<dbReference type="SUPFAM" id="SSF52833">
    <property type="entry name" value="Thioredoxin-like"/>
    <property type="match status" value="1"/>
</dbReference>
<evidence type="ECO:0000256" key="1">
    <source>
        <dbReference type="ARBA" id="ARBA00022786"/>
    </source>
</evidence>
<dbReference type="Gene3D" id="3.40.30.10">
    <property type="entry name" value="Glutaredoxin"/>
    <property type="match status" value="1"/>
</dbReference>
<evidence type="ECO:0000313" key="5">
    <source>
        <dbReference type="EMBL" id="GAV69657.1"/>
    </source>
</evidence>
<dbReference type="FunCoup" id="A0A1Q3BNN8">
    <property type="interactions" value="2711"/>
</dbReference>
<sequence length="573" mass="61914">GNLLKVKGLEKQTIVIVQKKKKKNKLSSSPKTPKQFTEEMEQSLSSLTYKGSINEAIIEAKRGKKLLVVYISGEDADSVNLENNMWTDIKVAESLSKYCILLHIPGGSTDAANFSAIYPQKLVPCITAVGYNGVQVWQSEGFVSSEDLTSSLEKAWLNLHFQETTVTVLTAALALKKPESSTSRASVIASSEQGGSSTVVLSPSKEKDFQLSEAGQSVTSEMMEESNDHECTVEKKSVGQGDKTFSGSFTADSASLGNKQPSSSAEPAKGIASPITVDLGDSGADPLNFSAENGLIATEKAIDHHSDVAKVGAPLTANEANEVVQDEKAKADALDSCKQVSKSNDVHLNIRLLNGVSLQEKFSVTSTLRMIKDYVDENLESGIGSYDLAIPYPRKVFSDQELGKSLSELGLFSRQALIVVQHQRGTSYQRGGSLSSNQMDLTTNSDSLDGGDEGYFAYLKRFLSYVNPFSYLRGSSSSSSSGQRSQSGMWQYSPNHSQQNNLAESGRPYSSNSLDEPTSATGRTDGRSRQPTTSRFGSNIHTLKRDEDDDQFNGRNPFWNGNSTQYGGGPDGN</sequence>
<dbReference type="EMBL" id="BDDD01000741">
    <property type="protein sequence ID" value="GAV69657.1"/>
    <property type="molecule type" value="Genomic_DNA"/>
</dbReference>